<gene>
    <name evidence="1" type="ORF">FHP29_17020</name>
</gene>
<sequence>MAFSVITTAADLAGRALASITSGIAALRPGEKPLHPDGEMYAGRLVRPGSDTPIGVPWIDENGEDDVTVRVSRAIGLPGRLPDVHGLAVRLHQGAGGDADLLLATTGWDPVTRHLLLPAWNAHSPLTCLLPYRSPVGPVVIGARPVDVRGYELCWASVGGEWHVLGDLTLEMPLPDASEVDFDPVLNTVPGLEQYPWVERLREQSYATARRLRRASRG</sequence>
<dbReference type="SUPFAM" id="SSF56634">
    <property type="entry name" value="Heme-dependent catalase-like"/>
    <property type="match status" value="1"/>
</dbReference>
<reference evidence="1 2" key="1">
    <citation type="journal article" date="2016" name="Int. J. Syst. Evol. Microbiol.">
        <title>Nocardioides albidus sp. nov., an actinobacterium isolated from garden soil.</title>
        <authorList>
            <person name="Singh H."/>
            <person name="Du J."/>
            <person name="Trinh H."/>
            <person name="Won K."/>
            <person name="Yang J.E."/>
            <person name="Yin C."/>
            <person name="Kook M."/>
            <person name="Yi T.H."/>
        </authorList>
    </citation>
    <scope>NUCLEOTIDE SEQUENCE [LARGE SCALE GENOMIC DNA]</scope>
    <source>
        <strain evidence="1 2">CCTCC AB 2015297</strain>
    </source>
</reference>
<evidence type="ECO:0000313" key="2">
    <source>
        <dbReference type="Proteomes" id="UP000313231"/>
    </source>
</evidence>
<dbReference type="EMBL" id="VDMP01000026">
    <property type="protein sequence ID" value="TNM37515.1"/>
    <property type="molecule type" value="Genomic_DNA"/>
</dbReference>
<accession>A0A5C4VPU6</accession>
<name>A0A5C4VPU6_9ACTN</name>
<evidence type="ECO:0000313" key="1">
    <source>
        <dbReference type="EMBL" id="TNM37515.1"/>
    </source>
</evidence>
<dbReference type="GO" id="GO:0020037">
    <property type="term" value="F:heme binding"/>
    <property type="evidence" value="ECO:0007669"/>
    <property type="project" value="InterPro"/>
</dbReference>
<protein>
    <recommendedName>
        <fullName evidence="3">Phosphodiesterase</fullName>
    </recommendedName>
</protein>
<comment type="caution">
    <text evidence="1">The sequence shown here is derived from an EMBL/GenBank/DDBJ whole genome shotgun (WGS) entry which is preliminary data.</text>
</comment>
<proteinExistence type="predicted"/>
<dbReference type="AlphaFoldDB" id="A0A5C4VPU6"/>
<organism evidence="1 2">
    <name type="scientific">Nocardioides albidus</name>
    <dbReference type="NCBI Taxonomy" id="1517589"/>
    <lineage>
        <taxon>Bacteria</taxon>
        <taxon>Bacillati</taxon>
        <taxon>Actinomycetota</taxon>
        <taxon>Actinomycetes</taxon>
        <taxon>Propionibacteriales</taxon>
        <taxon>Nocardioidaceae</taxon>
        <taxon>Nocardioides</taxon>
    </lineage>
</organism>
<keyword evidence="2" id="KW-1185">Reference proteome</keyword>
<dbReference type="RefSeq" id="WP_139624062.1">
    <property type="nucleotide sequence ID" value="NZ_VDMP01000026.1"/>
</dbReference>
<dbReference type="Proteomes" id="UP000313231">
    <property type="component" value="Unassembled WGS sequence"/>
</dbReference>
<evidence type="ECO:0008006" key="3">
    <source>
        <dbReference type="Google" id="ProtNLM"/>
    </source>
</evidence>
<dbReference type="OrthoDB" id="3368165at2"/>
<dbReference type="InterPro" id="IPR020835">
    <property type="entry name" value="Catalase_sf"/>
</dbReference>